<dbReference type="InterPro" id="IPR010559">
    <property type="entry name" value="Sig_transdc_His_kin_internal"/>
</dbReference>
<keyword evidence="9 12" id="KW-1133">Transmembrane helix</keyword>
<accession>A0ABT6H4S2</accession>
<evidence type="ECO:0000256" key="5">
    <source>
        <dbReference type="ARBA" id="ARBA00022692"/>
    </source>
</evidence>
<dbReference type="Pfam" id="PF06580">
    <property type="entry name" value="His_kinase"/>
    <property type="match status" value="1"/>
</dbReference>
<dbReference type="PROSITE" id="PS50885">
    <property type="entry name" value="HAMP"/>
    <property type="match status" value="1"/>
</dbReference>
<comment type="subcellular location">
    <subcellularLocation>
        <location evidence="1">Cell membrane</location>
        <topology evidence="1">Multi-pass membrane protein</topology>
    </subcellularLocation>
</comment>
<dbReference type="Pfam" id="PF00672">
    <property type="entry name" value="HAMP"/>
    <property type="match status" value="1"/>
</dbReference>
<dbReference type="Gene3D" id="3.30.565.10">
    <property type="entry name" value="Histidine kinase-like ATPase, C-terminal domain"/>
    <property type="match status" value="1"/>
</dbReference>
<dbReference type="SUPFAM" id="SSF55874">
    <property type="entry name" value="ATPase domain of HSP90 chaperone/DNA topoisomerase II/histidine kinase"/>
    <property type="match status" value="1"/>
</dbReference>
<evidence type="ECO:0000256" key="3">
    <source>
        <dbReference type="ARBA" id="ARBA00022553"/>
    </source>
</evidence>
<dbReference type="EMBL" id="JARULN010000008">
    <property type="protein sequence ID" value="MDG5754365.1"/>
    <property type="molecule type" value="Genomic_DNA"/>
</dbReference>
<keyword evidence="5 12" id="KW-0812">Transmembrane</keyword>
<dbReference type="Gene3D" id="3.30.450.20">
    <property type="entry name" value="PAS domain"/>
    <property type="match status" value="1"/>
</dbReference>
<evidence type="ECO:0000313" key="15">
    <source>
        <dbReference type="Proteomes" id="UP001218246"/>
    </source>
</evidence>
<dbReference type="Gene3D" id="6.10.340.10">
    <property type="match status" value="1"/>
</dbReference>
<dbReference type="GO" id="GO:0004673">
    <property type="term" value="F:protein histidine kinase activity"/>
    <property type="evidence" value="ECO:0007669"/>
    <property type="project" value="UniProtKB-EC"/>
</dbReference>
<dbReference type="InterPro" id="IPR050640">
    <property type="entry name" value="Bact_2-comp_sensor_kinase"/>
</dbReference>
<dbReference type="InterPro" id="IPR003660">
    <property type="entry name" value="HAMP_dom"/>
</dbReference>
<evidence type="ECO:0000256" key="9">
    <source>
        <dbReference type="ARBA" id="ARBA00022989"/>
    </source>
</evidence>
<evidence type="ECO:0000256" key="11">
    <source>
        <dbReference type="ARBA" id="ARBA00023136"/>
    </source>
</evidence>
<gene>
    <name evidence="14" type="ORF">P6P90_10325</name>
</gene>
<dbReference type="InterPro" id="IPR036890">
    <property type="entry name" value="HATPase_C_sf"/>
</dbReference>
<keyword evidence="10" id="KW-0902">Two-component regulatory system</keyword>
<dbReference type="PANTHER" id="PTHR34220">
    <property type="entry name" value="SENSOR HISTIDINE KINASE YPDA"/>
    <property type="match status" value="1"/>
</dbReference>
<protein>
    <submittedName>
        <fullName evidence="14">Sensor histidine kinase</fullName>
        <ecNumber evidence="14">2.7.13.3</ecNumber>
    </submittedName>
</protein>
<evidence type="ECO:0000256" key="8">
    <source>
        <dbReference type="ARBA" id="ARBA00022840"/>
    </source>
</evidence>
<dbReference type="Pfam" id="PF02518">
    <property type="entry name" value="HATPase_c"/>
    <property type="match status" value="1"/>
</dbReference>
<keyword evidence="15" id="KW-1185">Reference proteome</keyword>
<evidence type="ECO:0000256" key="7">
    <source>
        <dbReference type="ARBA" id="ARBA00022777"/>
    </source>
</evidence>
<name>A0ABT6H4S2_9BACI</name>
<evidence type="ECO:0000256" key="4">
    <source>
        <dbReference type="ARBA" id="ARBA00022679"/>
    </source>
</evidence>
<feature type="domain" description="HAMP" evidence="13">
    <location>
        <begin position="325"/>
        <end position="377"/>
    </location>
</feature>
<evidence type="ECO:0000313" key="14">
    <source>
        <dbReference type="EMBL" id="MDG5754365.1"/>
    </source>
</evidence>
<feature type="transmembrane region" description="Helical" evidence="12">
    <location>
        <begin position="12"/>
        <end position="37"/>
    </location>
</feature>
<evidence type="ECO:0000256" key="1">
    <source>
        <dbReference type="ARBA" id="ARBA00004651"/>
    </source>
</evidence>
<comment type="caution">
    <text evidence="14">The sequence shown here is derived from an EMBL/GenBank/DDBJ whole genome shotgun (WGS) entry which is preliminary data.</text>
</comment>
<reference evidence="14 15" key="1">
    <citation type="submission" date="2023-04" db="EMBL/GenBank/DDBJ databases">
        <title>Ectobacillus antri isolated from activated sludge.</title>
        <authorList>
            <person name="Yan P."/>
            <person name="Liu X."/>
        </authorList>
    </citation>
    <scope>NUCLEOTIDE SEQUENCE [LARGE SCALE GENOMIC DNA]</scope>
    <source>
        <strain evidence="14 15">C18H</strain>
    </source>
</reference>
<evidence type="ECO:0000259" key="13">
    <source>
        <dbReference type="PROSITE" id="PS50885"/>
    </source>
</evidence>
<dbReference type="PANTHER" id="PTHR34220:SF11">
    <property type="entry name" value="SENSOR PROTEIN KINASE HPTS"/>
    <property type="match status" value="1"/>
</dbReference>
<keyword evidence="7 14" id="KW-0418">Kinase</keyword>
<dbReference type="Proteomes" id="UP001218246">
    <property type="component" value="Unassembled WGS sequence"/>
</dbReference>
<evidence type="ECO:0000256" key="2">
    <source>
        <dbReference type="ARBA" id="ARBA00022475"/>
    </source>
</evidence>
<keyword evidence="4 14" id="KW-0808">Transferase</keyword>
<keyword evidence="11 12" id="KW-0472">Membrane</keyword>
<keyword evidence="3" id="KW-0597">Phosphoprotein</keyword>
<keyword evidence="6" id="KW-0547">Nucleotide-binding</keyword>
<evidence type="ECO:0000256" key="12">
    <source>
        <dbReference type="SAM" id="Phobius"/>
    </source>
</evidence>
<evidence type="ECO:0000256" key="10">
    <source>
        <dbReference type="ARBA" id="ARBA00023012"/>
    </source>
</evidence>
<dbReference type="RefSeq" id="WP_124565040.1">
    <property type="nucleotide sequence ID" value="NZ_JARRRY010000007.1"/>
</dbReference>
<evidence type="ECO:0000256" key="6">
    <source>
        <dbReference type="ARBA" id="ARBA00022741"/>
    </source>
</evidence>
<organism evidence="14 15">
    <name type="scientific">Ectobacillus antri</name>
    <dbReference type="NCBI Taxonomy" id="2486280"/>
    <lineage>
        <taxon>Bacteria</taxon>
        <taxon>Bacillati</taxon>
        <taxon>Bacillota</taxon>
        <taxon>Bacilli</taxon>
        <taxon>Bacillales</taxon>
        <taxon>Bacillaceae</taxon>
        <taxon>Ectobacillus</taxon>
    </lineage>
</organism>
<dbReference type="InterPro" id="IPR003594">
    <property type="entry name" value="HATPase_dom"/>
</dbReference>
<keyword evidence="8" id="KW-0067">ATP-binding</keyword>
<dbReference type="EC" id="2.7.13.3" evidence="14"/>
<dbReference type="SMART" id="SM00304">
    <property type="entry name" value="HAMP"/>
    <property type="match status" value="1"/>
</dbReference>
<proteinExistence type="predicted"/>
<keyword evidence="2" id="KW-1003">Cell membrane</keyword>
<sequence length="591" mass="68025">MKWISKRFRYNGLFTIMFFITIFIITIVSVAITWATIRMSENFFYEKFSIMNAKVMSQVKDSMEYYNYSIVLASNNLLQNGTVQSVLSEDAGDQETMEAYYTLGQQMKRLQPYMAGKDISVLVMGKNGLVYTTDRSYWPISDMELKDSSITEQTMKQPRKLMYHYHYQPRKNAGTGEERFMIASKALMQRSTGNIYGAMYFAVKESEFKHRTYDNYTSPGNDFYILDRQGTIISSSQEERIGTSETKLLTYAERMEADNSHYLVGKIKGKEYLILKEYLPFFDMYMFNVIDKETAFGDLIDKKNMIFIVLGIVLLAVIIVFLVTRRVTNSLSLLVRKIINASKNDFDEYVPVSGTYETKEIGQAFNLMLDEIQEYMDELVLSQQLRRNAELAALQQQINPHFLYNTLTSIKFMVQQGEKAETEATIHALISLLQNTVGNVSETITVAQEVENLKHYVLINQKRYGERIKVNYFISPDCLSYKVPKLVLQPFMENAFFHGFNQKHEGSINVLIWKDGGTLICETVDNGDGMEISAETKLPKQKRKQQLFSGIGVKNVHERIQLMYGEEYGVTISSELGEGTKVHITMPINKD</sequence>
<feature type="transmembrane region" description="Helical" evidence="12">
    <location>
        <begin position="305"/>
        <end position="324"/>
    </location>
</feature>